<feature type="domain" description="OmpR/PhoB-type" evidence="9">
    <location>
        <begin position="127"/>
        <end position="224"/>
    </location>
</feature>
<dbReference type="SUPFAM" id="SSF46894">
    <property type="entry name" value="C-terminal effector domain of the bipartite response regulators"/>
    <property type="match status" value="1"/>
</dbReference>
<reference evidence="10 11" key="1">
    <citation type="journal article" date="2013" name="Genome Announc.">
        <title>Complete Genome Sequence of Glaciecola psychrophila Strain 170T.</title>
        <authorList>
            <person name="Yin J."/>
            <person name="Chen J."/>
            <person name="Liu G."/>
            <person name="Yu Y."/>
            <person name="Song L."/>
            <person name="Wang X."/>
            <person name="Qu X."/>
        </authorList>
    </citation>
    <scope>NUCLEOTIDE SEQUENCE [LARGE SCALE GENOMIC DNA]</scope>
    <source>
        <strain evidence="10 11">170</strain>
    </source>
</reference>
<evidence type="ECO:0000313" key="11">
    <source>
        <dbReference type="Proteomes" id="UP000011864"/>
    </source>
</evidence>
<name>K6ZRB8_9ALTE</name>
<dbReference type="GO" id="GO:0006355">
    <property type="term" value="P:regulation of DNA-templated transcription"/>
    <property type="evidence" value="ECO:0007669"/>
    <property type="project" value="InterPro"/>
</dbReference>
<evidence type="ECO:0000259" key="9">
    <source>
        <dbReference type="PROSITE" id="PS51755"/>
    </source>
</evidence>
<dbReference type="SMART" id="SM00862">
    <property type="entry name" value="Trans_reg_C"/>
    <property type="match status" value="1"/>
</dbReference>
<dbReference type="STRING" id="1129794.C427_1293"/>
<dbReference type="SUPFAM" id="SSF52172">
    <property type="entry name" value="CheY-like"/>
    <property type="match status" value="1"/>
</dbReference>
<gene>
    <name evidence="10" type="ORF">C427_1293</name>
</gene>
<feature type="domain" description="Response regulatory" evidence="8">
    <location>
        <begin position="2"/>
        <end position="116"/>
    </location>
</feature>
<keyword evidence="11" id="KW-1185">Reference proteome</keyword>
<dbReference type="GO" id="GO:0000156">
    <property type="term" value="F:phosphorelay response regulator activity"/>
    <property type="evidence" value="ECO:0007669"/>
    <property type="project" value="TreeGrafter"/>
</dbReference>
<dbReference type="Gene3D" id="3.40.50.2300">
    <property type="match status" value="1"/>
</dbReference>
<dbReference type="PROSITE" id="PS50110">
    <property type="entry name" value="RESPONSE_REGULATORY"/>
    <property type="match status" value="1"/>
</dbReference>
<dbReference type="InterPro" id="IPR011006">
    <property type="entry name" value="CheY-like_superfamily"/>
</dbReference>
<dbReference type="GO" id="GO:0005829">
    <property type="term" value="C:cytosol"/>
    <property type="evidence" value="ECO:0007669"/>
    <property type="project" value="TreeGrafter"/>
</dbReference>
<evidence type="ECO:0000256" key="5">
    <source>
        <dbReference type="ARBA" id="ARBA00023163"/>
    </source>
</evidence>
<keyword evidence="2" id="KW-0902">Two-component regulatory system</keyword>
<sequence length="228" mass="25890">MTILLADDERPLLNFLERGLRAEGYECSTLSELHEVLPYISKNTPEIVVLDRLFGSEDSLTIVEAIKALPSPPMILILTALDDVSEQVNGLQKGADDYLCKPFDFDELLARIAALRRRADKSAPSPRNTLGIGSLELAMDERTARINGTEISLTKLEFELLVYLTENQKKVLSRERILSRDWQTKSELQTNIFDVYISRLRRKLEDQPKITIQTLRGNGYRLSLLNQA</sequence>
<dbReference type="GO" id="GO:0000976">
    <property type="term" value="F:transcription cis-regulatory region binding"/>
    <property type="evidence" value="ECO:0007669"/>
    <property type="project" value="TreeGrafter"/>
</dbReference>
<dbReference type="PATRIC" id="fig|1129794.4.peg.1282"/>
<dbReference type="EMBL" id="CP003837">
    <property type="protein sequence ID" value="AGH43402.1"/>
    <property type="molecule type" value="Genomic_DNA"/>
</dbReference>
<dbReference type="AlphaFoldDB" id="K6ZRB8"/>
<feature type="modified residue" description="4-aspartylphosphate" evidence="6">
    <location>
        <position position="51"/>
    </location>
</feature>
<dbReference type="Gene3D" id="6.10.250.690">
    <property type="match status" value="1"/>
</dbReference>
<dbReference type="Pfam" id="PF00072">
    <property type="entry name" value="Response_reg"/>
    <property type="match status" value="1"/>
</dbReference>
<dbReference type="InterPro" id="IPR036388">
    <property type="entry name" value="WH-like_DNA-bd_sf"/>
</dbReference>
<dbReference type="InterPro" id="IPR001867">
    <property type="entry name" value="OmpR/PhoB-type_DNA-bd"/>
</dbReference>
<keyword evidence="1 6" id="KW-0597">Phosphoprotein</keyword>
<dbReference type="KEGG" id="gps:C427_1293"/>
<feature type="DNA-binding region" description="OmpR/PhoB-type" evidence="7">
    <location>
        <begin position="127"/>
        <end position="224"/>
    </location>
</feature>
<keyword evidence="5" id="KW-0804">Transcription</keyword>
<proteinExistence type="predicted"/>
<keyword evidence="4 7" id="KW-0238">DNA-binding</keyword>
<dbReference type="Proteomes" id="UP000011864">
    <property type="component" value="Chromosome"/>
</dbReference>
<dbReference type="PROSITE" id="PS51755">
    <property type="entry name" value="OMPR_PHOB"/>
    <property type="match status" value="1"/>
</dbReference>
<evidence type="ECO:0000256" key="3">
    <source>
        <dbReference type="ARBA" id="ARBA00023015"/>
    </source>
</evidence>
<dbReference type="HOGENOM" id="CLU_000445_30_1_6"/>
<dbReference type="eggNOG" id="COG0745">
    <property type="taxonomic scope" value="Bacteria"/>
</dbReference>
<evidence type="ECO:0000259" key="8">
    <source>
        <dbReference type="PROSITE" id="PS50110"/>
    </source>
</evidence>
<dbReference type="SMART" id="SM00448">
    <property type="entry name" value="REC"/>
    <property type="match status" value="1"/>
</dbReference>
<dbReference type="Gene3D" id="1.10.10.10">
    <property type="entry name" value="Winged helix-like DNA-binding domain superfamily/Winged helix DNA-binding domain"/>
    <property type="match status" value="1"/>
</dbReference>
<evidence type="ECO:0000256" key="6">
    <source>
        <dbReference type="PROSITE-ProRule" id="PRU00169"/>
    </source>
</evidence>
<dbReference type="InterPro" id="IPR001789">
    <property type="entry name" value="Sig_transdc_resp-reg_receiver"/>
</dbReference>
<dbReference type="InterPro" id="IPR039420">
    <property type="entry name" value="WalR-like"/>
</dbReference>
<evidence type="ECO:0000256" key="4">
    <source>
        <dbReference type="ARBA" id="ARBA00023125"/>
    </source>
</evidence>
<evidence type="ECO:0000313" key="10">
    <source>
        <dbReference type="EMBL" id="AGH43402.1"/>
    </source>
</evidence>
<dbReference type="CDD" id="cd00383">
    <property type="entry name" value="trans_reg_C"/>
    <property type="match status" value="1"/>
</dbReference>
<dbReference type="PANTHER" id="PTHR48111:SF22">
    <property type="entry name" value="REGULATOR OF RPOS"/>
    <property type="match status" value="1"/>
</dbReference>
<dbReference type="GO" id="GO:0032993">
    <property type="term" value="C:protein-DNA complex"/>
    <property type="evidence" value="ECO:0007669"/>
    <property type="project" value="TreeGrafter"/>
</dbReference>
<dbReference type="OrthoDB" id="9802426at2"/>
<protein>
    <submittedName>
        <fullName evidence="10">Winged helix family two component transcriptional regulator protein</fullName>
    </submittedName>
</protein>
<dbReference type="Pfam" id="PF00486">
    <property type="entry name" value="Trans_reg_C"/>
    <property type="match status" value="1"/>
</dbReference>
<organism evidence="10 11">
    <name type="scientific">Paraglaciecola psychrophila 170</name>
    <dbReference type="NCBI Taxonomy" id="1129794"/>
    <lineage>
        <taxon>Bacteria</taxon>
        <taxon>Pseudomonadati</taxon>
        <taxon>Pseudomonadota</taxon>
        <taxon>Gammaproteobacteria</taxon>
        <taxon>Alteromonadales</taxon>
        <taxon>Alteromonadaceae</taxon>
        <taxon>Paraglaciecola</taxon>
    </lineage>
</organism>
<dbReference type="RefSeq" id="WP_007639622.1">
    <property type="nucleotide sequence ID" value="NC_020514.1"/>
</dbReference>
<dbReference type="PANTHER" id="PTHR48111">
    <property type="entry name" value="REGULATOR OF RPOS"/>
    <property type="match status" value="1"/>
</dbReference>
<dbReference type="InterPro" id="IPR016032">
    <property type="entry name" value="Sig_transdc_resp-reg_C-effctor"/>
</dbReference>
<keyword evidence="3" id="KW-0805">Transcription regulation</keyword>
<evidence type="ECO:0000256" key="2">
    <source>
        <dbReference type="ARBA" id="ARBA00023012"/>
    </source>
</evidence>
<evidence type="ECO:0000256" key="1">
    <source>
        <dbReference type="ARBA" id="ARBA00022553"/>
    </source>
</evidence>
<accession>K6ZRB8</accession>
<evidence type="ECO:0000256" key="7">
    <source>
        <dbReference type="PROSITE-ProRule" id="PRU01091"/>
    </source>
</evidence>